<dbReference type="GO" id="GO:0005524">
    <property type="term" value="F:ATP binding"/>
    <property type="evidence" value="ECO:0007669"/>
    <property type="project" value="InterPro"/>
</dbReference>
<feature type="compositionally biased region" description="Basic and acidic residues" evidence="3">
    <location>
        <begin position="380"/>
        <end position="395"/>
    </location>
</feature>
<dbReference type="CDD" id="cd14016">
    <property type="entry name" value="STKc_CK1"/>
    <property type="match status" value="1"/>
</dbReference>
<dbReference type="Gene3D" id="1.10.510.10">
    <property type="entry name" value="Transferase(Phosphotransferase) domain 1"/>
    <property type="match status" value="1"/>
</dbReference>
<evidence type="ECO:0000313" key="5">
    <source>
        <dbReference type="EMBL" id="CAE7027797.1"/>
    </source>
</evidence>
<proteinExistence type="predicted"/>
<name>A0A812I7L9_9DINO</name>
<feature type="domain" description="Protein kinase" evidence="4">
    <location>
        <begin position="53"/>
        <end position="345"/>
    </location>
</feature>
<dbReference type="Proteomes" id="UP000604046">
    <property type="component" value="Unassembled WGS sequence"/>
</dbReference>
<comment type="caution">
    <text evidence="5">The sequence shown here is derived from an EMBL/GenBank/DDBJ whole genome shotgun (WGS) entry which is preliminary data.</text>
</comment>
<evidence type="ECO:0000259" key="4">
    <source>
        <dbReference type="PROSITE" id="PS50011"/>
    </source>
</evidence>
<evidence type="ECO:0000256" key="1">
    <source>
        <dbReference type="ARBA" id="ARBA00012513"/>
    </source>
</evidence>
<dbReference type="EMBL" id="CAJNDS010000203">
    <property type="protein sequence ID" value="CAE7027797.1"/>
    <property type="molecule type" value="Genomic_DNA"/>
</dbReference>
<protein>
    <recommendedName>
        <fullName evidence="2">Casein kinase I</fullName>
        <ecNumber evidence="1">2.7.11.1</ecNumber>
    </recommendedName>
</protein>
<dbReference type="SUPFAM" id="SSF56112">
    <property type="entry name" value="Protein kinase-like (PK-like)"/>
    <property type="match status" value="1"/>
</dbReference>
<dbReference type="OrthoDB" id="5800476at2759"/>
<feature type="region of interest" description="Disordered" evidence="3">
    <location>
        <begin position="378"/>
        <end position="399"/>
    </location>
</feature>
<dbReference type="InterPro" id="IPR011009">
    <property type="entry name" value="Kinase-like_dom_sf"/>
</dbReference>
<evidence type="ECO:0000256" key="3">
    <source>
        <dbReference type="SAM" id="MobiDB-lite"/>
    </source>
</evidence>
<organism evidence="5 6">
    <name type="scientific">Symbiodinium natans</name>
    <dbReference type="NCBI Taxonomy" id="878477"/>
    <lineage>
        <taxon>Eukaryota</taxon>
        <taxon>Sar</taxon>
        <taxon>Alveolata</taxon>
        <taxon>Dinophyceae</taxon>
        <taxon>Suessiales</taxon>
        <taxon>Symbiodiniaceae</taxon>
        <taxon>Symbiodinium</taxon>
    </lineage>
</organism>
<gene>
    <name evidence="5" type="primary">Csnk1a1</name>
    <name evidence="5" type="ORF">SNAT2548_LOCUS3360</name>
</gene>
<dbReference type="GO" id="GO:0004674">
    <property type="term" value="F:protein serine/threonine kinase activity"/>
    <property type="evidence" value="ECO:0007669"/>
    <property type="project" value="UniProtKB-EC"/>
</dbReference>
<evidence type="ECO:0000256" key="2">
    <source>
        <dbReference type="ARBA" id="ARBA00023860"/>
    </source>
</evidence>
<reference evidence="5" key="1">
    <citation type="submission" date="2021-02" db="EMBL/GenBank/DDBJ databases">
        <authorList>
            <person name="Dougan E. K."/>
            <person name="Rhodes N."/>
            <person name="Thang M."/>
            <person name="Chan C."/>
        </authorList>
    </citation>
    <scope>NUCLEOTIDE SEQUENCE</scope>
</reference>
<dbReference type="Pfam" id="PF00069">
    <property type="entry name" value="Pkinase"/>
    <property type="match status" value="1"/>
</dbReference>
<dbReference type="FunFam" id="1.10.510.10:FF:001123">
    <property type="entry name" value="CK1/CK1/CK1-D protein kinase"/>
    <property type="match status" value="1"/>
</dbReference>
<dbReference type="PROSITE" id="PS50011">
    <property type="entry name" value="PROTEIN_KINASE_DOM"/>
    <property type="match status" value="1"/>
</dbReference>
<dbReference type="EC" id="2.7.11.1" evidence="1"/>
<dbReference type="InterPro" id="IPR000719">
    <property type="entry name" value="Prot_kinase_dom"/>
</dbReference>
<dbReference type="AlphaFoldDB" id="A0A812I7L9"/>
<dbReference type="PROSITE" id="PS00108">
    <property type="entry name" value="PROTEIN_KINASE_ST"/>
    <property type="match status" value="1"/>
</dbReference>
<evidence type="ECO:0000313" key="6">
    <source>
        <dbReference type="Proteomes" id="UP000604046"/>
    </source>
</evidence>
<keyword evidence="6" id="KW-1185">Reference proteome</keyword>
<accession>A0A812I7L9</accession>
<dbReference type="SMART" id="SM00220">
    <property type="entry name" value="S_TKc"/>
    <property type="match status" value="1"/>
</dbReference>
<sequence length="500" mass="55114">MDGSADPWLRLQHLTFASSCSSAESAQPLENVAGIFVLGRKIGAVDLVGCKQGMQSCLEGSGSFGKVYYAVNSQNGQEVAVKLEEQSGVSAPETLAQDSDAAQLVVCSVSMCVRAAGLHQMLPYEAKLLKHLEGSEGIANVYFSGKEGTYNIMVMDLLGPSLEDLFNSCRRTFSVKTVILLAEQMISRIQYLHDKDFVHRDLKPDNFLVGAGMKCNVVHIIDFGLAKRYRNKRQHIPFSQRKSLTGTARYASINAHKGAEQSRRDDLEALGYILLYFSRGLLPWQGLQAQTKEQKYQKILEKKQSIPVEQLCENCPPVFATYVSYCKSLGFEDEPDYGYLKQLFADRLRRSIPCACVLSDFLLKSGLESDGQFEWSSRIGRSEESKSKGEQEGRKLSSNCKRSLGAGAPPCHSRVTAPLQVSVNWYVFGDDEKKGQLLSSSTGVVATETGTASRVTSKNNLGDCMVHEASDVRIPNEAAAQDRHLRISSLCGCFRAQPQQ</sequence>
<dbReference type="PANTHER" id="PTHR11909">
    <property type="entry name" value="CASEIN KINASE-RELATED"/>
    <property type="match status" value="1"/>
</dbReference>
<dbReference type="InterPro" id="IPR008271">
    <property type="entry name" value="Ser/Thr_kinase_AS"/>
</dbReference>
<dbReference type="InterPro" id="IPR050235">
    <property type="entry name" value="CK1_Ser-Thr_kinase"/>
</dbReference>